<evidence type="ECO:0000256" key="1">
    <source>
        <dbReference type="SAM" id="Phobius"/>
    </source>
</evidence>
<keyword evidence="1" id="KW-1133">Transmembrane helix</keyword>
<evidence type="ECO:0000313" key="2">
    <source>
        <dbReference type="EMBL" id="GIE45136.1"/>
    </source>
</evidence>
<name>A0ABQ4AWA5_9ACTN</name>
<evidence type="ECO:0000313" key="3">
    <source>
        <dbReference type="Proteomes" id="UP000631312"/>
    </source>
</evidence>
<sequence length="381" mass="41029">MLRHVYGEWPCGEVSGGEMAGELFVDVAGVNSIYNQLQRAGDSADDALSYVKQHCDFGINAQGWLMLFARPHEKAYEQMTTALSRIQELSRSAATQVNMAQVEYSQTDLEAAAALDGSYPGAADPNVLANSITQERLQLPASHESFSDVGNPADHLVAPKDANAEFWSINPLADLISPFAWLRQAAIWVFNHDPFEYWTEKFSGDWPSYIEAGVAMRKAGEAAGAIGDNLAAGAVAVPSVWRGNAAEGFQDYELRLATGARSLQETGNRLGDLYNQAADAVKNIYDVVAGLMMKLLDILLMISVGLAAGTATFYTFAGAVVGFSVALSYAVYAWQVYDKIAKVYGDGEAIIKAIAAAIDAVEASAHITNMAKLEPYRHPGN</sequence>
<dbReference type="EMBL" id="BOMP01000156">
    <property type="protein sequence ID" value="GIE45136.1"/>
    <property type="molecule type" value="Genomic_DNA"/>
</dbReference>
<dbReference type="Proteomes" id="UP000631312">
    <property type="component" value="Unassembled WGS sequence"/>
</dbReference>
<protein>
    <recommendedName>
        <fullName evidence="4">ESX-1 secretion-associated protein EspA/EspE-like domain-containing protein</fullName>
    </recommendedName>
</protein>
<accession>A0ABQ4AWA5</accession>
<evidence type="ECO:0008006" key="4">
    <source>
        <dbReference type="Google" id="ProtNLM"/>
    </source>
</evidence>
<reference evidence="2 3" key="1">
    <citation type="submission" date="2021-01" db="EMBL/GenBank/DDBJ databases">
        <title>Whole genome shotgun sequence of Actinoplanes lobatus NBRC 12513.</title>
        <authorList>
            <person name="Komaki H."/>
            <person name="Tamura T."/>
        </authorList>
    </citation>
    <scope>NUCLEOTIDE SEQUENCE [LARGE SCALE GENOMIC DNA]</scope>
    <source>
        <strain evidence="2 3">NBRC 12513</strain>
    </source>
</reference>
<keyword evidence="1" id="KW-0472">Membrane</keyword>
<keyword evidence="3" id="KW-1185">Reference proteome</keyword>
<dbReference type="InterPro" id="IPR036689">
    <property type="entry name" value="ESAT-6-like_sf"/>
</dbReference>
<feature type="transmembrane region" description="Helical" evidence="1">
    <location>
        <begin position="313"/>
        <end position="334"/>
    </location>
</feature>
<keyword evidence="1" id="KW-0812">Transmembrane</keyword>
<comment type="caution">
    <text evidence="2">The sequence shown here is derived from an EMBL/GenBank/DDBJ whole genome shotgun (WGS) entry which is preliminary data.</text>
</comment>
<dbReference type="SUPFAM" id="SSF140453">
    <property type="entry name" value="EsxAB dimer-like"/>
    <property type="match status" value="1"/>
</dbReference>
<gene>
    <name evidence="2" type="ORF">Alo02nite_80340</name>
</gene>
<proteinExistence type="predicted"/>
<organism evidence="2 3">
    <name type="scientific">Actinoplanes lobatus</name>
    <dbReference type="NCBI Taxonomy" id="113568"/>
    <lineage>
        <taxon>Bacteria</taxon>
        <taxon>Bacillati</taxon>
        <taxon>Actinomycetota</taxon>
        <taxon>Actinomycetes</taxon>
        <taxon>Micromonosporales</taxon>
        <taxon>Micromonosporaceae</taxon>
        <taxon>Actinoplanes</taxon>
    </lineage>
</organism>